<organism evidence="2 3">
    <name type="scientific">Capronia coronata CBS 617.96</name>
    <dbReference type="NCBI Taxonomy" id="1182541"/>
    <lineage>
        <taxon>Eukaryota</taxon>
        <taxon>Fungi</taxon>
        <taxon>Dikarya</taxon>
        <taxon>Ascomycota</taxon>
        <taxon>Pezizomycotina</taxon>
        <taxon>Eurotiomycetes</taxon>
        <taxon>Chaetothyriomycetidae</taxon>
        <taxon>Chaetothyriales</taxon>
        <taxon>Herpotrichiellaceae</taxon>
        <taxon>Capronia</taxon>
    </lineage>
</organism>
<evidence type="ECO:0000259" key="1">
    <source>
        <dbReference type="Pfam" id="PF00117"/>
    </source>
</evidence>
<dbReference type="GO" id="GO:0005829">
    <property type="term" value="C:cytosol"/>
    <property type="evidence" value="ECO:0007669"/>
    <property type="project" value="TreeGrafter"/>
</dbReference>
<accession>W9XN63</accession>
<dbReference type="EMBL" id="AMWN01000007">
    <property type="protein sequence ID" value="EXJ81972.1"/>
    <property type="molecule type" value="Genomic_DNA"/>
</dbReference>
<dbReference type="InterPro" id="IPR044992">
    <property type="entry name" value="ChyE-like"/>
</dbReference>
<dbReference type="Proteomes" id="UP000019484">
    <property type="component" value="Unassembled WGS sequence"/>
</dbReference>
<dbReference type="Gene3D" id="3.40.50.880">
    <property type="match status" value="1"/>
</dbReference>
<dbReference type="HOGENOM" id="CLU_054974_0_0_1"/>
<dbReference type="PANTHER" id="PTHR42695">
    <property type="entry name" value="GLUTAMINE AMIDOTRANSFERASE YLR126C-RELATED"/>
    <property type="match status" value="1"/>
</dbReference>
<dbReference type="STRING" id="1182541.W9XN63"/>
<dbReference type="Pfam" id="PF00117">
    <property type="entry name" value="GATase"/>
    <property type="match status" value="1"/>
</dbReference>
<sequence length="237" mass="26373">MIAKTPSPPRVAIIRDYNWEGDWSRETLDTLSKLVLQSQPDAVIEHFQPIDGGNVPDAPSFDLVILTGGTADLTLPQPEPWVANLLDWIRDTVANSPTTKLLGICWGHQAISRALGGTIDVKEIPLTERGQQFFKGYQSLQLYKFHRREVQTPPPGVHYLAENFEISMSDSGQVMTFQGHPEMTPSIAQGLVDHRDPAYLPDPTPEGLALLHKALQKAEDGKKIFPRIMAWAFEGQV</sequence>
<name>W9XN63_9EURO</name>
<keyword evidence="3" id="KW-1185">Reference proteome</keyword>
<feature type="domain" description="Glutamine amidotransferase" evidence="1">
    <location>
        <begin position="60"/>
        <end position="186"/>
    </location>
</feature>
<dbReference type="InterPro" id="IPR017926">
    <property type="entry name" value="GATASE"/>
</dbReference>
<proteinExistence type="predicted"/>
<comment type="caution">
    <text evidence="2">The sequence shown here is derived from an EMBL/GenBank/DDBJ whole genome shotgun (WGS) entry which is preliminary data.</text>
</comment>
<dbReference type="eggNOG" id="KOG3179">
    <property type="taxonomic scope" value="Eukaryota"/>
</dbReference>
<dbReference type="OrthoDB" id="92161at2759"/>
<gene>
    <name evidence="2" type="ORF">A1O1_08039</name>
</gene>
<evidence type="ECO:0000313" key="2">
    <source>
        <dbReference type="EMBL" id="EXJ81972.1"/>
    </source>
</evidence>
<dbReference type="PANTHER" id="PTHR42695:SF5">
    <property type="entry name" value="GLUTAMINE AMIDOTRANSFERASE YLR126C-RELATED"/>
    <property type="match status" value="1"/>
</dbReference>
<dbReference type="PROSITE" id="PS51273">
    <property type="entry name" value="GATASE_TYPE_1"/>
    <property type="match status" value="1"/>
</dbReference>
<reference evidence="2 3" key="1">
    <citation type="submission" date="2013-03" db="EMBL/GenBank/DDBJ databases">
        <title>The Genome Sequence of Capronia coronata CBS 617.96.</title>
        <authorList>
            <consortium name="The Broad Institute Genomics Platform"/>
            <person name="Cuomo C."/>
            <person name="de Hoog S."/>
            <person name="Gorbushina A."/>
            <person name="Walker B."/>
            <person name="Young S.K."/>
            <person name="Zeng Q."/>
            <person name="Gargeya S."/>
            <person name="Fitzgerald M."/>
            <person name="Haas B."/>
            <person name="Abouelleil A."/>
            <person name="Allen A.W."/>
            <person name="Alvarado L."/>
            <person name="Arachchi H.M."/>
            <person name="Berlin A.M."/>
            <person name="Chapman S.B."/>
            <person name="Gainer-Dewar J."/>
            <person name="Goldberg J."/>
            <person name="Griggs A."/>
            <person name="Gujja S."/>
            <person name="Hansen M."/>
            <person name="Howarth C."/>
            <person name="Imamovic A."/>
            <person name="Ireland A."/>
            <person name="Larimer J."/>
            <person name="McCowan C."/>
            <person name="Murphy C."/>
            <person name="Pearson M."/>
            <person name="Poon T.W."/>
            <person name="Priest M."/>
            <person name="Roberts A."/>
            <person name="Saif S."/>
            <person name="Shea T."/>
            <person name="Sisk P."/>
            <person name="Sykes S."/>
            <person name="Wortman J."/>
            <person name="Nusbaum C."/>
            <person name="Birren B."/>
        </authorList>
    </citation>
    <scope>NUCLEOTIDE SEQUENCE [LARGE SCALE GENOMIC DNA]</scope>
    <source>
        <strain evidence="2 3">CBS 617.96</strain>
    </source>
</reference>
<evidence type="ECO:0000313" key="3">
    <source>
        <dbReference type="Proteomes" id="UP000019484"/>
    </source>
</evidence>
<dbReference type="RefSeq" id="XP_007727093.1">
    <property type="nucleotide sequence ID" value="XM_007728903.1"/>
</dbReference>
<protein>
    <recommendedName>
        <fullName evidence="1">Glutamine amidotransferase domain-containing protein</fullName>
    </recommendedName>
</protein>
<dbReference type="InterPro" id="IPR029062">
    <property type="entry name" value="Class_I_gatase-like"/>
</dbReference>
<dbReference type="SUPFAM" id="SSF52317">
    <property type="entry name" value="Class I glutamine amidotransferase-like"/>
    <property type="match status" value="1"/>
</dbReference>
<dbReference type="GeneID" id="19162892"/>
<dbReference type="AlphaFoldDB" id="W9XN63"/>